<keyword evidence="3" id="KW-0732">Signal</keyword>
<dbReference type="PANTHER" id="PTHR11567:SF110">
    <property type="entry name" value="2-PHOSPHOXYLOSE PHOSPHATASE 1"/>
    <property type="match status" value="1"/>
</dbReference>
<dbReference type="PANTHER" id="PTHR11567">
    <property type="entry name" value="ACID PHOSPHATASE-RELATED"/>
    <property type="match status" value="1"/>
</dbReference>
<reference evidence="5" key="1">
    <citation type="journal article" date="2023" name="Commun. Biol.">
        <title>Genome analysis of Parmales, the sister group of diatoms, reveals the evolutionary specialization of diatoms from phago-mixotrophs to photoautotrophs.</title>
        <authorList>
            <person name="Ban H."/>
            <person name="Sato S."/>
            <person name="Yoshikawa S."/>
            <person name="Yamada K."/>
            <person name="Nakamura Y."/>
            <person name="Ichinomiya M."/>
            <person name="Sato N."/>
            <person name="Blanc-Mathieu R."/>
            <person name="Endo H."/>
            <person name="Kuwata A."/>
            <person name="Ogata H."/>
        </authorList>
    </citation>
    <scope>NUCLEOTIDE SEQUENCE [LARGE SCALE GENOMIC DNA]</scope>
    <source>
        <strain evidence="5">NIES 3701</strain>
    </source>
</reference>
<feature type="chain" id="PRO_5040763942" description="Acid phosphatase" evidence="3">
    <location>
        <begin position="22"/>
        <end position="418"/>
    </location>
</feature>
<dbReference type="InterPro" id="IPR050645">
    <property type="entry name" value="Histidine_acid_phosphatase"/>
</dbReference>
<keyword evidence="5" id="KW-1185">Reference proteome</keyword>
<accession>A0A9W7B2U6</accession>
<keyword evidence="2" id="KW-0378">Hydrolase</keyword>
<proteinExistence type="inferred from homology"/>
<protein>
    <recommendedName>
        <fullName evidence="6">Acid phosphatase</fullName>
    </recommendedName>
</protein>
<dbReference type="Proteomes" id="UP001165085">
    <property type="component" value="Unassembled WGS sequence"/>
</dbReference>
<sequence length="418" mass="45451">MTMTPFTLLLFLGVFLSQVDGREPTSVTGLKLSRVVILHRHGDRSPITPMADEAYWASTLPDKQTLEAIERTTEVVKDSDLNEFLDSSSPRSGMPTESKHLAKGGPIFGQLSQLGLFQMIALGAQLKAELDETLGLSVEPSDVTVYSTDFPRTLQSVQGTLMGMFDNAEAPPPVFKVEASYTQIMIPDPQPRNSKEQVALEKVLTETEEFQMAEESMVPLAKKATSILRASGLLGQMADSVSFGVGEEKDVSNAAAAADKPLPWGQLSEVTKCLLVRELLPSSITEEEQKKIMLHSAGRWFKLLRHPKMASLAMGPFVRLLMKVVEADDGTPVSIISAHDSTLIGAICALRLENPSVWPEYASCLKIEVFDAPNGGKFLRISLNGEVLGSTELEGDLFAVGEIKRLVFDSAGGSEKEL</sequence>
<dbReference type="InterPro" id="IPR029033">
    <property type="entry name" value="His_PPase_superfam"/>
</dbReference>
<dbReference type="Gene3D" id="3.40.50.1240">
    <property type="entry name" value="Phosphoglycerate mutase-like"/>
    <property type="match status" value="1"/>
</dbReference>
<dbReference type="InterPro" id="IPR000560">
    <property type="entry name" value="His_Pase_clade-2"/>
</dbReference>
<evidence type="ECO:0000313" key="5">
    <source>
        <dbReference type="Proteomes" id="UP001165085"/>
    </source>
</evidence>
<evidence type="ECO:0000256" key="3">
    <source>
        <dbReference type="SAM" id="SignalP"/>
    </source>
</evidence>
<evidence type="ECO:0000313" key="4">
    <source>
        <dbReference type="EMBL" id="GMH80092.1"/>
    </source>
</evidence>
<evidence type="ECO:0008006" key="6">
    <source>
        <dbReference type="Google" id="ProtNLM"/>
    </source>
</evidence>
<organism evidence="4 5">
    <name type="scientific">Triparma strigata</name>
    <dbReference type="NCBI Taxonomy" id="1606541"/>
    <lineage>
        <taxon>Eukaryota</taxon>
        <taxon>Sar</taxon>
        <taxon>Stramenopiles</taxon>
        <taxon>Ochrophyta</taxon>
        <taxon>Bolidophyceae</taxon>
        <taxon>Parmales</taxon>
        <taxon>Triparmaceae</taxon>
        <taxon>Triparma</taxon>
    </lineage>
</organism>
<dbReference type="Pfam" id="PF00328">
    <property type="entry name" value="His_Phos_2"/>
    <property type="match status" value="1"/>
</dbReference>
<name>A0A9W7B2U6_9STRA</name>
<dbReference type="EMBL" id="BRXY01000241">
    <property type="protein sequence ID" value="GMH80092.1"/>
    <property type="molecule type" value="Genomic_DNA"/>
</dbReference>
<evidence type="ECO:0000256" key="1">
    <source>
        <dbReference type="ARBA" id="ARBA00005375"/>
    </source>
</evidence>
<evidence type="ECO:0000256" key="2">
    <source>
        <dbReference type="ARBA" id="ARBA00022801"/>
    </source>
</evidence>
<dbReference type="AlphaFoldDB" id="A0A9W7B2U6"/>
<gene>
    <name evidence="4" type="ORF">TrST_g12135</name>
</gene>
<comment type="similarity">
    <text evidence="1">Belongs to the histidine acid phosphatase family.</text>
</comment>
<dbReference type="GO" id="GO:0016791">
    <property type="term" value="F:phosphatase activity"/>
    <property type="evidence" value="ECO:0007669"/>
    <property type="project" value="TreeGrafter"/>
</dbReference>
<dbReference type="PROSITE" id="PS00616">
    <property type="entry name" value="HIS_ACID_PHOSPHAT_1"/>
    <property type="match status" value="1"/>
</dbReference>
<dbReference type="InterPro" id="IPR033379">
    <property type="entry name" value="Acid_Pase_AS"/>
</dbReference>
<dbReference type="SUPFAM" id="SSF53254">
    <property type="entry name" value="Phosphoglycerate mutase-like"/>
    <property type="match status" value="1"/>
</dbReference>
<comment type="caution">
    <text evidence="4">The sequence shown here is derived from an EMBL/GenBank/DDBJ whole genome shotgun (WGS) entry which is preliminary data.</text>
</comment>
<feature type="signal peptide" evidence="3">
    <location>
        <begin position="1"/>
        <end position="21"/>
    </location>
</feature>
<dbReference type="OrthoDB" id="10257284at2759"/>